<dbReference type="InterPro" id="IPR050819">
    <property type="entry name" value="Tripeptidyl-peptidase_I"/>
</dbReference>
<keyword evidence="5" id="KW-0964">Secreted</keyword>
<keyword evidence="11 15" id="KW-0106">Calcium</keyword>
<dbReference type="SUPFAM" id="SSF54897">
    <property type="entry name" value="Protease propeptides/inhibitors"/>
    <property type="match status" value="1"/>
</dbReference>
<evidence type="ECO:0000256" key="16">
    <source>
        <dbReference type="SAM" id="SignalP"/>
    </source>
</evidence>
<dbReference type="PANTHER" id="PTHR14218">
    <property type="entry name" value="PROTEASE S8 TRIPEPTIDYL PEPTIDASE I CLN2"/>
    <property type="match status" value="1"/>
</dbReference>
<feature type="active site" description="Charge relay system" evidence="15">
    <location>
        <position position="491"/>
    </location>
</feature>
<evidence type="ECO:0000259" key="17">
    <source>
        <dbReference type="PROSITE" id="PS51695"/>
    </source>
</evidence>
<evidence type="ECO:0000256" key="1">
    <source>
        <dbReference type="ARBA" id="ARBA00001910"/>
    </source>
</evidence>
<keyword evidence="7 15" id="KW-0479">Metal-binding</keyword>
<keyword evidence="19" id="KW-1185">Reference proteome</keyword>
<dbReference type="EMBL" id="KV419409">
    <property type="protein sequence ID" value="KZS92708.1"/>
    <property type="molecule type" value="Genomic_DNA"/>
</dbReference>
<comment type="function">
    <text evidence="2">Secreted tripeptidyl-peptidase which degrades proteins at acidic pHs and is involved in virulence.</text>
</comment>
<dbReference type="InterPro" id="IPR036852">
    <property type="entry name" value="Peptidase_S8/S53_dom_sf"/>
</dbReference>
<evidence type="ECO:0000256" key="11">
    <source>
        <dbReference type="ARBA" id="ARBA00022837"/>
    </source>
</evidence>
<evidence type="ECO:0000256" key="10">
    <source>
        <dbReference type="ARBA" id="ARBA00022825"/>
    </source>
</evidence>
<organism evidence="18 19">
    <name type="scientific">Sistotremastrum niveocremeum HHB9708</name>
    <dbReference type="NCBI Taxonomy" id="1314777"/>
    <lineage>
        <taxon>Eukaryota</taxon>
        <taxon>Fungi</taxon>
        <taxon>Dikarya</taxon>
        <taxon>Basidiomycota</taxon>
        <taxon>Agaricomycotina</taxon>
        <taxon>Agaricomycetes</taxon>
        <taxon>Sistotremastrales</taxon>
        <taxon>Sistotremastraceae</taxon>
        <taxon>Sertulicium</taxon>
        <taxon>Sertulicium niveocremeum</taxon>
    </lineage>
</organism>
<dbReference type="GO" id="GO:0008240">
    <property type="term" value="F:tripeptidyl-peptidase activity"/>
    <property type="evidence" value="ECO:0007669"/>
    <property type="project" value="UniProtKB-EC"/>
</dbReference>
<evidence type="ECO:0000256" key="3">
    <source>
        <dbReference type="ARBA" id="ARBA00004239"/>
    </source>
</evidence>
<keyword evidence="13" id="KW-0865">Zymogen</keyword>
<dbReference type="PANTHER" id="PTHR14218:SF15">
    <property type="entry name" value="TRIPEPTIDYL-PEPTIDASE 1"/>
    <property type="match status" value="1"/>
</dbReference>
<dbReference type="GO" id="GO:0006508">
    <property type="term" value="P:proteolysis"/>
    <property type="evidence" value="ECO:0007669"/>
    <property type="project" value="UniProtKB-KW"/>
</dbReference>
<keyword evidence="14" id="KW-0325">Glycoprotein</keyword>
<evidence type="ECO:0000256" key="6">
    <source>
        <dbReference type="ARBA" id="ARBA00022670"/>
    </source>
</evidence>
<keyword evidence="8 16" id="KW-0732">Signal</keyword>
<keyword evidence="9 15" id="KW-0378">Hydrolase</keyword>
<dbReference type="STRING" id="1314777.A0A164TWY2"/>
<feature type="binding site" evidence="15">
    <location>
        <position position="535"/>
    </location>
    <ligand>
        <name>Ca(2+)</name>
        <dbReference type="ChEBI" id="CHEBI:29108"/>
    </ligand>
</feature>
<keyword evidence="6 15" id="KW-0645">Protease</keyword>
<dbReference type="FunFam" id="3.40.50.200:FF:000015">
    <property type="entry name" value="Tripeptidyl peptidase A"/>
    <property type="match status" value="1"/>
</dbReference>
<evidence type="ECO:0000256" key="8">
    <source>
        <dbReference type="ARBA" id="ARBA00022729"/>
    </source>
</evidence>
<evidence type="ECO:0000256" key="14">
    <source>
        <dbReference type="ARBA" id="ARBA00023180"/>
    </source>
</evidence>
<dbReference type="GO" id="GO:0046872">
    <property type="term" value="F:metal ion binding"/>
    <property type="evidence" value="ECO:0007669"/>
    <property type="project" value="UniProtKB-UniRule"/>
</dbReference>
<feature type="binding site" evidence="15">
    <location>
        <position position="555"/>
    </location>
    <ligand>
        <name>Ca(2+)</name>
        <dbReference type="ChEBI" id="CHEBI:29108"/>
    </ligand>
</feature>
<evidence type="ECO:0000256" key="2">
    <source>
        <dbReference type="ARBA" id="ARBA00002451"/>
    </source>
</evidence>
<name>A0A164TWY2_9AGAM</name>
<evidence type="ECO:0000313" key="18">
    <source>
        <dbReference type="EMBL" id="KZS92708.1"/>
    </source>
</evidence>
<feature type="chain" id="PRO_5007853448" description="tripeptidyl-peptidase II" evidence="16">
    <location>
        <begin position="19"/>
        <end position="574"/>
    </location>
</feature>
<evidence type="ECO:0000256" key="15">
    <source>
        <dbReference type="PROSITE-ProRule" id="PRU01032"/>
    </source>
</evidence>
<evidence type="ECO:0000256" key="13">
    <source>
        <dbReference type="ARBA" id="ARBA00023145"/>
    </source>
</evidence>
<protein>
    <recommendedName>
        <fullName evidence="4">tripeptidyl-peptidase II</fullName>
        <ecNumber evidence="4">3.4.14.10</ecNumber>
    </recommendedName>
</protein>
<dbReference type="PROSITE" id="PS51695">
    <property type="entry name" value="SEDOLISIN"/>
    <property type="match status" value="1"/>
</dbReference>
<keyword evidence="10 15" id="KW-0720">Serine protease</keyword>
<keyword evidence="12" id="KW-0843">Virulence</keyword>
<evidence type="ECO:0000256" key="7">
    <source>
        <dbReference type="ARBA" id="ARBA00022723"/>
    </source>
</evidence>
<feature type="active site" description="Charge relay system" evidence="15">
    <location>
        <position position="290"/>
    </location>
</feature>
<dbReference type="SMART" id="SM00944">
    <property type="entry name" value="Pro-kuma_activ"/>
    <property type="match status" value="1"/>
</dbReference>
<dbReference type="Pfam" id="PF09286">
    <property type="entry name" value="Pro-kuma_activ"/>
    <property type="match status" value="1"/>
</dbReference>
<gene>
    <name evidence="18" type="ORF">SISNIDRAFT_509775</name>
</gene>
<evidence type="ECO:0000313" key="19">
    <source>
        <dbReference type="Proteomes" id="UP000076722"/>
    </source>
</evidence>
<dbReference type="Gene3D" id="3.40.50.200">
    <property type="entry name" value="Peptidase S8/S53 domain"/>
    <property type="match status" value="1"/>
</dbReference>
<comment type="cofactor">
    <cofactor evidence="15">
        <name>Ca(2+)</name>
        <dbReference type="ChEBI" id="CHEBI:29108"/>
    </cofactor>
    <text evidence="15">Binds 1 Ca(2+) ion per subunit.</text>
</comment>
<dbReference type="InterPro" id="IPR015366">
    <property type="entry name" value="S53_propep"/>
</dbReference>
<proteinExistence type="predicted"/>
<feature type="active site" description="Charge relay system" evidence="15">
    <location>
        <position position="294"/>
    </location>
</feature>
<feature type="domain" description="Peptidase S53" evidence="17">
    <location>
        <begin position="214"/>
        <end position="574"/>
    </location>
</feature>
<evidence type="ECO:0000256" key="9">
    <source>
        <dbReference type="ARBA" id="ARBA00022801"/>
    </source>
</evidence>
<dbReference type="InterPro" id="IPR030400">
    <property type="entry name" value="Sedolisin_dom"/>
</dbReference>
<feature type="binding site" evidence="15">
    <location>
        <position position="534"/>
    </location>
    <ligand>
        <name>Ca(2+)</name>
        <dbReference type="ChEBI" id="CHEBI:29108"/>
    </ligand>
</feature>
<dbReference type="EC" id="3.4.14.10" evidence="4"/>
<comment type="subcellular location">
    <subcellularLocation>
        <location evidence="3">Secreted</location>
        <location evidence="3">Extracellular space</location>
    </subcellularLocation>
</comment>
<evidence type="ECO:0000256" key="12">
    <source>
        <dbReference type="ARBA" id="ARBA00023026"/>
    </source>
</evidence>
<evidence type="ECO:0000256" key="4">
    <source>
        <dbReference type="ARBA" id="ARBA00012462"/>
    </source>
</evidence>
<dbReference type="SUPFAM" id="SSF52743">
    <property type="entry name" value="Subtilisin-like"/>
    <property type="match status" value="1"/>
</dbReference>
<dbReference type="Pfam" id="PF00082">
    <property type="entry name" value="Peptidase_S8"/>
    <property type="match status" value="1"/>
</dbReference>
<accession>A0A164TWY2</accession>
<dbReference type="OrthoDB" id="409122at2759"/>
<dbReference type="GO" id="GO:0005576">
    <property type="term" value="C:extracellular region"/>
    <property type="evidence" value="ECO:0007669"/>
    <property type="project" value="UniProtKB-SubCell"/>
</dbReference>
<dbReference type="GO" id="GO:0004252">
    <property type="term" value="F:serine-type endopeptidase activity"/>
    <property type="evidence" value="ECO:0007669"/>
    <property type="project" value="UniProtKB-UniRule"/>
</dbReference>
<reference evidence="18 19" key="1">
    <citation type="journal article" date="2016" name="Mol. Biol. Evol.">
        <title>Comparative Genomics of Early-Diverging Mushroom-Forming Fungi Provides Insights into the Origins of Lignocellulose Decay Capabilities.</title>
        <authorList>
            <person name="Nagy L.G."/>
            <person name="Riley R."/>
            <person name="Tritt A."/>
            <person name="Adam C."/>
            <person name="Daum C."/>
            <person name="Floudas D."/>
            <person name="Sun H."/>
            <person name="Yadav J.S."/>
            <person name="Pangilinan J."/>
            <person name="Larsson K.H."/>
            <person name="Matsuura K."/>
            <person name="Barry K."/>
            <person name="Labutti K."/>
            <person name="Kuo R."/>
            <person name="Ohm R.A."/>
            <person name="Bhattacharya S.S."/>
            <person name="Shirouzu T."/>
            <person name="Yoshinaga Y."/>
            <person name="Martin F.M."/>
            <person name="Grigoriev I.V."/>
            <person name="Hibbett D.S."/>
        </authorList>
    </citation>
    <scope>NUCLEOTIDE SEQUENCE [LARGE SCALE GENOMIC DNA]</scope>
    <source>
        <strain evidence="18 19">HHB9708</strain>
    </source>
</reference>
<dbReference type="CDD" id="cd11377">
    <property type="entry name" value="Pro-peptidase_S53"/>
    <property type="match status" value="1"/>
</dbReference>
<dbReference type="CDD" id="cd04056">
    <property type="entry name" value="Peptidases_S53"/>
    <property type="match status" value="1"/>
</dbReference>
<sequence length="574" mass="59139">MVRTVFVFVSLLAALVAAVPHPFVVHEAINGAPEGFVHAGTPSPDTELTFRIGLVQNNIAGLQEKLLVISDPASATYGQWMSTEEIVEFTKPSAATDAAVKEWLAENGLTAATTSIAGDWLSITTTVGKANTLFNTKFQSFAHPETGKSFIRTLAYSIPASLQGAVEVVHPTVTFPNPLGGVPRLTASIGKRELNALEKKDLERRAIPASCATTITPACIQAIYGVPTTKATSSTVKLGVSGFIDQFAQTADLKSFLTKFRTDISSSTTFALQTLDGGSNPQGRNDAGIEANLDIEYTIGIATGVPVTFISVGENTKDGDLGGFLDIINFIQGEAAASRPQVLTTSYGQNENTVTRAMANSLCNAYSTLGAAGVSILFASGDGGVAGSQTTSCSTSFLPTFPSGCPFMTSVGATQGTSPETAASFSSGGFSNFFAQPSYQSAQVKSYLTALGSTNAGKFNTSGRGFPDVAAQGVNFQIVDGGQTGGVDGTSCASPTFAAIISLVNDRLIAAGKPVLGFLNPFLYSSAGTAALTDITTGDNPGCGTNGFPAKAGWDPVTGLGTPNFAKLLTAVGL</sequence>
<dbReference type="Proteomes" id="UP000076722">
    <property type="component" value="Unassembled WGS sequence"/>
</dbReference>
<evidence type="ECO:0000256" key="5">
    <source>
        <dbReference type="ARBA" id="ARBA00022525"/>
    </source>
</evidence>
<feature type="binding site" evidence="15">
    <location>
        <position position="553"/>
    </location>
    <ligand>
        <name>Ca(2+)</name>
        <dbReference type="ChEBI" id="CHEBI:29108"/>
    </ligand>
</feature>
<feature type="signal peptide" evidence="16">
    <location>
        <begin position="1"/>
        <end position="18"/>
    </location>
</feature>
<dbReference type="AlphaFoldDB" id="A0A164TWY2"/>
<comment type="catalytic activity">
    <reaction evidence="1">
        <text>Release of an N-terminal tripeptide from a polypeptide.</text>
        <dbReference type="EC" id="3.4.14.10"/>
    </reaction>
</comment>
<dbReference type="InterPro" id="IPR000209">
    <property type="entry name" value="Peptidase_S8/S53_dom"/>
</dbReference>